<dbReference type="EMBL" id="CP000853">
    <property type="protein sequence ID" value="ABW19896.1"/>
    <property type="molecule type" value="Genomic_DNA"/>
</dbReference>
<evidence type="ECO:0000313" key="8">
    <source>
        <dbReference type="EMBL" id="ABW19896.1"/>
    </source>
</evidence>
<dbReference type="RefSeq" id="WP_012160203.1">
    <property type="nucleotide sequence ID" value="NC_009922.1"/>
</dbReference>
<evidence type="ECO:0000256" key="3">
    <source>
        <dbReference type="ARBA" id="ARBA00022748"/>
    </source>
</evidence>
<evidence type="ECO:0000256" key="2">
    <source>
        <dbReference type="ARBA" id="ARBA00022692"/>
    </source>
</evidence>
<proteinExistence type="predicted"/>
<evidence type="ECO:0000259" key="7">
    <source>
        <dbReference type="Pfam" id="PF05140"/>
    </source>
</evidence>
<dbReference type="InterPro" id="IPR023494">
    <property type="entry name" value="Cyt_c_bgen_Ccs1/CcsB/ResB"/>
</dbReference>
<dbReference type="HOGENOM" id="CLU_034630_1_0_9"/>
<reference evidence="9" key="1">
    <citation type="submission" date="2007-10" db="EMBL/GenBank/DDBJ databases">
        <title>Complete genome of Alkaliphilus oremlandii OhILAs.</title>
        <authorList>
            <person name="Copeland A."/>
            <person name="Lucas S."/>
            <person name="Lapidus A."/>
            <person name="Barry K."/>
            <person name="Detter J.C."/>
            <person name="Glavina del Rio T."/>
            <person name="Hammon N."/>
            <person name="Israni S."/>
            <person name="Dalin E."/>
            <person name="Tice H."/>
            <person name="Pitluck S."/>
            <person name="Chain P."/>
            <person name="Malfatti S."/>
            <person name="Shin M."/>
            <person name="Vergez L."/>
            <person name="Schmutz J."/>
            <person name="Larimer F."/>
            <person name="Land M."/>
            <person name="Hauser L."/>
            <person name="Kyrpides N."/>
            <person name="Mikhailova N."/>
            <person name="Stolz J.F."/>
            <person name="Dawson A."/>
            <person name="Fisher E."/>
            <person name="Crable B."/>
            <person name="Perera E."/>
            <person name="Lisak J."/>
            <person name="Ranganathan M."/>
            <person name="Basu P."/>
            <person name="Richardson P."/>
        </authorList>
    </citation>
    <scope>NUCLEOTIDE SEQUENCE [LARGE SCALE GENOMIC DNA]</scope>
    <source>
        <strain evidence="9">OhILAs</strain>
    </source>
</reference>
<keyword evidence="2 6" id="KW-0812">Transmembrane</keyword>
<keyword evidence="3" id="KW-0201">Cytochrome c-type biogenesis</keyword>
<dbReference type="Pfam" id="PF05140">
    <property type="entry name" value="ResB"/>
    <property type="match status" value="1"/>
</dbReference>
<dbReference type="GO" id="GO:0017004">
    <property type="term" value="P:cytochrome complex assembly"/>
    <property type="evidence" value="ECO:0007669"/>
    <property type="project" value="UniProtKB-KW"/>
</dbReference>
<feature type="transmembrane region" description="Helical" evidence="6">
    <location>
        <begin position="64"/>
        <end position="86"/>
    </location>
</feature>
<evidence type="ECO:0000313" key="9">
    <source>
        <dbReference type="Proteomes" id="UP000000269"/>
    </source>
</evidence>
<dbReference type="OrthoDB" id="9770923at2"/>
<dbReference type="Proteomes" id="UP000000269">
    <property type="component" value="Chromosome"/>
</dbReference>
<dbReference type="KEGG" id="aoe:Clos_2364"/>
<dbReference type="STRING" id="350688.Clos_2364"/>
<organism evidence="8 9">
    <name type="scientific">Alkaliphilus oremlandii (strain OhILAs)</name>
    <name type="common">Clostridium oremlandii (strain OhILAs)</name>
    <dbReference type="NCBI Taxonomy" id="350688"/>
    <lineage>
        <taxon>Bacteria</taxon>
        <taxon>Bacillati</taxon>
        <taxon>Bacillota</taxon>
        <taxon>Clostridia</taxon>
        <taxon>Peptostreptococcales</taxon>
        <taxon>Natronincolaceae</taxon>
        <taxon>Alkaliphilus</taxon>
    </lineage>
</organism>
<gene>
    <name evidence="8" type="ordered locus">Clos_2364</name>
</gene>
<keyword evidence="5 6" id="KW-0472">Membrane</keyword>
<dbReference type="GO" id="GO:0016020">
    <property type="term" value="C:membrane"/>
    <property type="evidence" value="ECO:0007669"/>
    <property type="project" value="UniProtKB-SubCell"/>
</dbReference>
<dbReference type="PANTHER" id="PTHR31566:SF0">
    <property type="entry name" value="CYTOCHROME C BIOGENESIS PROTEIN CCS1, CHLOROPLASTIC"/>
    <property type="match status" value="1"/>
</dbReference>
<dbReference type="AlphaFoldDB" id="A8MJB4"/>
<dbReference type="PANTHER" id="PTHR31566">
    <property type="entry name" value="CYTOCHROME C BIOGENESIS PROTEIN CCS1, CHLOROPLASTIC"/>
    <property type="match status" value="1"/>
</dbReference>
<feature type="domain" description="ResB-like" evidence="7">
    <location>
        <begin position="95"/>
        <end position="334"/>
    </location>
</feature>
<accession>A8MJB4</accession>
<keyword evidence="4 6" id="KW-1133">Transmembrane helix</keyword>
<name>A8MJB4_ALKOO</name>
<sequence>MSISLKKIFNFLKSMKFGLLLLGLLCFVAIIGSIIPQGREEAFYLNTYTSLWSQIIVSFKLYDIYHSLGFILIFFALTLNLFLCSTIRLRKLLKQNRLSLFGSWLIHVGLLAIIISYSYGQYTYFDTYAYGTPGSTLAVAETNFFMKINDFNVVYREDGSVQQYITDATLSDKEGNALVSGEISVNHPMRYEGYTFYQHSTGWASDIDVYKDSEHITKTVLYDGTAYVDNEEYLILQMHHFYPDFIATEAGFASKSNHLNNPKILYSLFYGGQRVLMNVTSLDEDIHWQNYTFKFSQPQRYTYLSVNKMNGKAGAMIGSGIIILGLFLAFYGKSKEIISTKNKEVSI</sequence>
<feature type="transmembrane region" description="Helical" evidence="6">
    <location>
        <begin position="98"/>
        <end position="119"/>
    </location>
</feature>
<dbReference type="InterPro" id="IPR007816">
    <property type="entry name" value="ResB-like_domain"/>
</dbReference>
<keyword evidence="9" id="KW-1185">Reference proteome</keyword>
<evidence type="ECO:0000256" key="6">
    <source>
        <dbReference type="SAM" id="Phobius"/>
    </source>
</evidence>
<evidence type="ECO:0000256" key="4">
    <source>
        <dbReference type="ARBA" id="ARBA00022989"/>
    </source>
</evidence>
<feature type="transmembrane region" description="Helical" evidence="6">
    <location>
        <begin position="313"/>
        <end position="331"/>
    </location>
</feature>
<comment type="subcellular location">
    <subcellularLocation>
        <location evidence="1">Membrane</location>
        <topology evidence="1">Multi-pass membrane protein</topology>
    </subcellularLocation>
</comment>
<evidence type="ECO:0000256" key="5">
    <source>
        <dbReference type="ARBA" id="ARBA00023136"/>
    </source>
</evidence>
<evidence type="ECO:0000256" key="1">
    <source>
        <dbReference type="ARBA" id="ARBA00004141"/>
    </source>
</evidence>
<protein>
    <submittedName>
        <fullName evidence="8">ResB protein required for cytochrome c biosynthesis-like protein</fullName>
    </submittedName>
</protein>
<dbReference type="eggNOG" id="COG1333">
    <property type="taxonomic scope" value="Bacteria"/>
</dbReference>